<evidence type="ECO:0000256" key="11">
    <source>
        <dbReference type="ARBA" id="ARBA00039108"/>
    </source>
</evidence>
<evidence type="ECO:0000256" key="5">
    <source>
        <dbReference type="ARBA" id="ARBA00022679"/>
    </source>
</evidence>
<dbReference type="InterPro" id="IPR013792">
    <property type="entry name" value="RNA3'P_cycl/enolpyr_Trfase_a/b"/>
</dbReference>
<dbReference type="PANTHER" id="PTHR43783:SF1">
    <property type="entry name" value="UDP-N-ACETYLGLUCOSAMINE 1-CARBOXYVINYLTRANSFERASE"/>
    <property type="match status" value="1"/>
</dbReference>
<evidence type="ECO:0000256" key="4">
    <source>
        <dbReference type="ARBA" id="ARBA00022618"/>
    </source>
</evidence>
<evidence type="ECO:0000256" key="9">
    <source>
        <dbReference type="ARBA" id="ARBA00023316"/>
    </source>
</evidence>
<evidence type="ECO:0000256" key="6">
    <source>
        <dbReference type="ARBA" id="ARBA00022960"/>
    </source>
</evidence>
<dbReference type="SUPFAM" id="SSF55205">
    <property type="entry name" value="EPT/RTPC-like"/>
    <property type="match status" value="1"/>
</dbReference>
<proteinExistence type="inferred from homology"/>
<dbReference type="GO" id="GO:0051301">
    <property type="term" value="P:cell division"/>
    <property type="evidence" value="ECO:0007669"/>
    <property type="project" value="UniProtKB-KW"/>
</dbReference>
<evidence type="ECO:0000256" key="10">
    <source>
        <dbReference type="ARBA" id="ARBA00038367"/>
    </source>
</evidence>
<dbReference type="Gene3D" id="3.65.10.10">
    <property type="entry name" value="Enolpyruvate transferase domain"/>
    <property type="match status" value="1"/>
</dbReference>
<comment type="pathway">
    <text evidence="2">Cell wall biogenesis; peptidoglycan biosynthesis.</text>
</comment>
<evidence type="ECO:0000256" key="3">
    <source>
        <dbReference type="ARBA" id="ARBA00022490"/>
    </source>
</evidence>
<evidence type="ECO:0000256" key="1">
    <source>
        <dbReference type="ARBA" id="ARBA00004496"/>
    </source>
</evidence>
<sequence length="121" mass="13341">MALSLLVDGKSKLQRVPDLRDTRTFLKLLNLLGATSNFDNHSLTIDASNITSLEAPYDLVKTMRASFYVMGPLLARFGEARVSLPGGCAWGPRPVDYHLKGFEKLGAKVILKDGYIIARCE</sequence>
<dbReference type="GO" id="GO:0008760">
    <property type="term" value="F:UDP-N-acetylglucosamine 1-carboxyvinyltransferase activity"/>
    <property type="evidence" value="ECO:0007669"/>
    <property type="project" value="UniProtKB-EC"/>
</dbReference>
<keyword evidence="7" id="KW-0573">Peptidoglycan synthesis</keyword>
<dbReference type="GO" id="GO:0008360">
    <property type="term" value="P:regulation of cell shape"/>
    <property type="evidence" value="ECO:0007669"/>
    <property type="project" value="UniProtKB-KW"/>
</dbReference>
<evidence type="ECO:0000256" key="15">
    <source>
        <dbReference type="ARBA" id="ARBA00047527"/>
    </source>
</evidence>
<accession>A0A383D9L3</accession>
<dbReference type="InterPro" id="IPR001986">
    <property type="entry name" value="Enolpyruvate_Tfrase_dom"/>
</dbReference>
<evidence type="ECO:0000256" key="14">
    <source>
        <dbReference type="ARBA" id="ARBA00042842"/>
    </source>
</evidence>
<comment type="catalytic activity">
    <reaction evidence="15">
        <text>phosphoenolpyruvate + UDP-N-acetyl-alpha-D-glucosamine = UDP-N-acetyl-3-O-(1-carboxyvinyl)-alpha-D-glucosamine + phosphate</text>
        <dbReference type="Rhea" id="RHEA:18681"/>
        <dbReference type="ChEBI" id="CHEBI:43474"/>
        <dbReference type="ChEBI" id="CHEBI:57705"/>
        <dbReference type="ChEBI" id="CHEBI:58702"/>
        <dbReference type="ChEBI" id="CHEBI:68483"/>
        <dbReference type="EC" id="2.5.1.7"/>
    </reaction>
</comment>
<keyword evidence="8" id="KW-0131">Cell cycle</keyword>
<dbReference type="GO" id="GO:0071555">
    <property type="term" value="P:cell wall organization"/>
    <property type="evidence" value="ECO:0007669"/>
    <property type="project" value="UniProtKB-KW"/>
</dbReference>
<feature type="domain" description="Enolpyruvate transferase" evidence="16">
    <location>
        <begin position="3"/>
        <end position="118"/>
    </location>
</feature>
<protein>
    <recommendedName>
        <fullName evidence="12">UDP-N-acetylglucosamine 1-carboxyvinyltransferase</fullName>
        <ecNumber evidence="11">2.5.1.7</ecNumber>
    </recommendedName>
    <alternativeName>
        <fullName evidence="13">Enoylpyruvate transferase</fullName>
    </alternativeName>
    <alternativeName>
        <fullName evidence="14">UDP-N-acetylglucosamine enolpyruvyl transferase</fullName>
    </alternativeName>
</protein>
<gene>
    <name evidence="17" type="ORF">METZ01_LOCUS494016</name>
</gene>
<feature type="non-terminal residue" evidence="17">
    <location>
        <position position="121"/>
    </location>
</feature>
<keyword evidence="3" id="KW-0963">Cytoplasm</keyword>
<evidence type="ECO:0000313" key="17">
    <source>
        <dbReference type="EMBL" id="SVE41162.1"/>
    </source>
</evidence>
<evidence type="ECO:0000256" key="8">
    <source>
        <dbReference type="ARBA" id="ARBA00023306"/>
    </source>
</evidence>
<keyword evidence="6" id="KW-0133">Cell shape</keyword>
<keyword evidence="5" id="KW-0808">Transferase</keyword>
<evidence type="ECO:0000256" key="12">
    <source>
        <dbReference type="ARBA" id="ARBA00039754"/>
    </source>
</evidence>
<dbReference type="GO" id="GO:0005737">
    <property type="term" value="C:cytoplasm"/>
    <property type="evidence" value="ECO:0007669"/>
    <property type="project" value="UniProtKB-SubCell"/>
</dbReference>
<evidence type="ECO:0000256" key="13">
    <source>
        <dbReference type="ARBA" id="ARBA00042443"/>
    </source>
</evidence>
<comment type="subcellular location">
    <subcellularLocation>
        <location evidence="1">Cytoplasm</location>
    </subcellularLocation>
</comment>
<name>A0A383D9L3_9ZZZZ</name>
<dbReference type="AlphaFoldDB" id="A0A383D9L3"/>
<evidence type="ECO:0000259" key="16">
    <source>
        <dbReference type="Pfam" id="PF00275"/>
    </source>
</evidence>
<keyword evidence="9" id="KW-0961">Cell wall biogenesis/degradation</keyword>
<dbReference type="GO" id="GO:0009252">
    <property type="term" value="P:peptidoglycan biosynthetic process"/>
    <property type="evidence" value="ECO:0007669"/>
    <property type="project" value="UniProtKB-KW"/>
</dbReference>
<keyword evidence="4" id="KW-0132">Cell division</keyword>
<reference evidence="17" key="1">
    <citation type="submission" date="2018-05" db="EMBL/GenBank/DDBJ databases">
        <authorList>
            <person name="Lanie J.A."/>
            <person name="Ng W.-L."/>
            <person name="Kazmierczak K.M."/>
            <person name="Andrzejewski T.M."/>
            <person name="Davidsen T.M."/>
            <person name="Wayne K.J."/>
            <person name="Tettelin H."/>
            <person name="Glass J.I."/>
            <person name="Rusch D."/>
            <person name="Podicherti R."/>
            <person name="Tsui H.-C.T."/>
            <person name="Winkler M.E."/>
        </authorList>
    </citation>
    <scope>NUCLEOTIDE SEQUENCE</scope>
</reference>
<dbReference type="EC" id="2.5.1.7" evidence="11"/>
<dbReference type="Pfam" id="PF00275">
    <property type="entry name" value="EPSP_synthase"/>
    <property type="match status" value="1"/>
</dbReference>
<dbReference type="InterPro" id="IPR036968">
    <property type="entry name" value="Enolpyruvate_Tfrase_sf"/>
</dbReference>
<organism evidence="17">
    <name type="scientific">marine metagenome</name>
    <dbReference type="NCBI Taxonomy" id="408172"/>
    <lineage>
        <taxon>unclassified sequences</taxon>
        <taxon>metagenomes</taxon>
        <taxon>ecological metagenomes</taxon>
    </lineage>
</organism>
<comment type="similarity">
    <text evidence="10">Belongs to the EPSP synthase family. MurA subfamily.</text>
</comment>
<evidence type="ECO:0000256" key="7">
    <source>
        <dbReference type="ARBA" id="ARBA00022984"/>
    </source>
</evidence>
<dbReference type="InterPro" id="IPR050068">
    <property type="entry name" value="MurA_subfamily"/>
</dbReference>
<dbReference type="EMBL" id="UINC01215471">
    <property type="protein sequence ID" value="SVE41162.1"/>
    <property type="molecule type" value="Genomic_DNA"/>
</dbReference>
<dbReference type="PANTHER" id="PTHR43783">
    <property type="entry name" value="UDP-N-ACETYLGLUCOSAMINE 1-CARBOXYVINYLTRANSFERASE"/>
    <property type="match status" value="1"/>
</dbReference>
<evidence type="ECO:0000256" key="2">
    <source>
        <dbReference type="ARBA" id="ARBA00004752"/>
    </source>
</evidence>